<dbReference type="OrthoDB" id="10249309at2759"/>
<comment type="function">
    <text evidence="6">Acts as a component of the translation initiation factor 2B (eIF2B) complex, which catalyzes the exchange of GDP for GTP on eukaryotic initiation factor 2 (eIF2) gamma subunit. Its guanine nucleotide exchange factor activity is repressed when bound to eIF2 complex phosphorylated on the alpha subunit, thereby limiting the amount of methionyl-initiator methionine tRNA available to the ribosome and consequently global translation is repressed.</text>
</comment>
<comment type="similarity">
    <text evidence="2 10">Belongs to the eIF-2B alpha/beta/delta subunits family.</text>
</comment>
<dbReference type="PANTHER" id="PTHR45860">
    <property type="entry name" value="TRANSLATION INITIATION FACTOR EIF-2B SUBUNIT ALPHA"/>
    <property type="match status" value="1"/>
</dbReference>
<evidence type="ECO:0000313" key="11">
    <source>
        <dbReference type="EMBL" id="CAD5112073.1"/>
    </source>
</evidence>
<comment type="caution">
    <text evidence="11">The sequence shown here is derived from an EMBL/GenBank/DDBJ whole genome shotgun (WGS) entry which is preliminary data.</text>
</comment>
<dbReference type="SUPFAM" id="SSF100950">
    <property type="entry name" value="NagB/RpiA/CoA transferase-like"/>
    <property type="match status" value="1"/>
</dbReference>
<dbReference type="InterPro" id="IPR037171">
    <property type="entry name" value="NagB/RpiA_transferase-like"/>
</dbReference>
<organism evidence="11 12">
    <name type="scientific">Dimorphilus gyrociliatus</name>
    <dbReference type="NCBI Taxonomy" id="2664684"/>
    <lineage>
        <taxon>Eukaryota</taxon>
        <taxon>Metazoa</taxon>
        <taxon>Spiralia</taxon>
        <taxon>Lophotrochozoa</taxon>
        <taxon>Annelida</taxon>
        <taxon>Polychaeta</taxon>
        <taxon>Polychaeta incertae sedis</taxon>
        <taxon>Dinophilidae</taxon>
        <taxon>Dimorphilus</taxon>
    </lineage>
</organism>
<dbReference type="Pfam" id="PF01008">
    <property type="entry name" value="IF-2B"/>
    <property type="match status" value="1"/>
</dbReference>
<dbReference type="Gene3D" id="1.20.120.1070">
    <property type="entry name" value="Translation initiation factor eIF-2B, N-terminal domain"/>
    <property type="match status" value="1"/>
</dbReference>
<dbReference type="GO" id="GO:0005829">
    <property type="term" value="C:cytosol"/>
    <property type="evidence" value="ECO:0007669"/>
    <property type="project" value="UniProtKB-SubCell"/>
</dbReference>
<reference evidence="11 12" key="1">
    <citation type="submission" date="2020-08" db="EMBL/GenBank/DDBJ databases">
        <authorList>
            <person name="Hejnol A."/>
        </authorList>
    </citation>
    <scope>NUCLEOTIDE SEQUENCE [LARGE SCALE GENOMIC DNA]</scope>
</reference>
<dbReference type="InterPro" id="IPR051501">
    <property type="entry name" value="eIF2B_alpha/beta/delta"/>
</dbReference>
<comment type="subcellular location">
    <subcellularLocation>
        <location evidence="1">Cytoplasm</location>
        <location evidence="1">Cytosol</location>
    </subcellularLocation>
</comment>
<sequence>MDRATISKLYRNELATDSSLSEALASISVLIKIINQSKAGTLVELRNDLTEAIDEIKNTDTMVTSISSASELFLRFITLTTFENPFEECKKTLIERGKMFLEEAKKSREKIAILGEPFITDGIKILIHGKSRVVLEVLKRAATESRKHFTVYVTQSLPDKAGHDMRDELQKVNIQSVVVLDAAVACIMEKVDLVLVGAEGVVESGGILNKIGTYSMGIAAKEMNKPLYVVAESFKFARIFPLNQDDIPHQFRFRNSKDVDDCYYNPIVDYTPPNLITLLFTDLGVLTPSAVSDELIKLYL</sequence>
<dbReference type="InterPro" id="IPR000649">
    <property type="entry name" value="IF-2B-related"/>
</dbReference>
<dbReference type="GO" id="GO:0005851">
    <property type="term" value="C:eukaryotic translation initiation factor 2B complex"/>
    <property type="evidence" value="ECO:0007669"/>
    <property type="project" value="TreeGrafter"/>
</dbReference>
<dbReference type="InterPro" id="IPR042528">
    <property type="entry name" value="elF-2B_alpha_N"/>
</dbReference>
<dbReference type="FunFam" id="3.40.50.10470:FF:000001">
    <property type="entry name" value="Translation initiation factor eIF-2B subunit alpha"/>
    <property type="match status" value="1"/>
</dbReference>
<keyword evidence="3" id="KW-0963">Cytoplasm</keyword>
<dbReference type="Proteomes" id="UP000549394">
    <property type="component" value="Unassembled WGS sequence"/>
</dbReference>
<dbReference type="Gene3D" id="3.40.50.10470">
    <property type="entry name" value="Translation initiation factor eif-2b, domain 2"/>
    <property type="match status" value="1"/>
</dbReference>
<comment type="subunit">
    <text evidence="9">Component of the translation initiation factor 2B (eIF2B) complex which is a heterodecamer of two sets of five different subunits: alpha, beta, gamma, delta and epsilon. Subunits alpha, beta and delta comprise a regulatory subcomplex and subunits epsilon and gamma comprise a catalytic subcomplex. Within the complex, the hexameric regulatory complex resides at the center, with the two heterodimeric catalytic subcomplexes bound on opposite sides.</text>
</comment>
<keyword evidence="4" id="KW-0396">Initiation factor</keyword>
<evidence type="ECO:0000256" key="7">
    <source>
        <dbReference type="ARBA" id="ARBA00044208"/>
    </source>
</evidence>
<evidence type="ECO:0000256" key="6">
    <source>
        <dbReference type="ARBA" id="ARBA00043898"/>
    </source>
</evidence>
<evidence type="ECO:0000256" key="2">
    <source>
        <dbReference type="ARBA" id="ARBA00007251"/>
    </source>
</evidence>
<dbReference type="GO" id="GO:0005085">
    <property type="term" value="F:guanyl-nucleotide exchange factor activity"/>
    <property type="evidence" value="ECO:0007669"/>
    <property type="project" value="TreeGrafter"/>
</dbReference>
<keyword evidence="12" id="KW-1185">Reference proteome</keyword>
<dbReference type="EMBL" id="CAJFCJ010000002">
    <property type="protein sequence ID" value="CAD5112073.1"/>
    <property type="molecule type" value="Genomic_DNA"/>
</dbReference>
<dbReference type="GO" id="GO:0003743">
    <property type="term" value="F:translation initiation factor activity"/>
    <property type="evidence" value="ECO:0007669"/>
    <property type="project" value="UniProtKB-KW"/>
</dbReference>
<dbReference type="PANTHER" id="PTHR45860:SF1">
    <property type="entry name" value="TRANSLATION INITIATION FACTOR EIF-2B SUBUNIT ALPHA"/>
    <property type="match status" value="1"/>
</dbReference>
<accession>A0A7I8V9T7</accession>
<keyword evidence="5" id="KW-0648">Protein biosynthesis</keyword>
<evidence type="ECO:0000256" key="3">
    <source>
        <dbReference type="ARBA" id="ARBA00022490"/>
    </source>
</evidence>
<evidence type="ECO:0000256" key="1">
    <source>
        <dbReference type="ARBA" id="ARBA00004514"/>
    </source>
</evidence>
<evidence type="ECO:0000256" key="5">
    <source>
        <dbReference type="ARBA" id="ARBA00022917"/>
    </source>
</evidence>
<dbReference type="AlphaFoldDB" id="A0A7I8V9T7"/>
<evidence type="ECO:0000256" key="9">
    <source>
        <dbReference type="ARBA" id="ARBA00046432"/>
    </source>
</evidence>
<name>A0A7I8V9T7_9ANNE</name>
<proteinExistence type="inferred from homology"/>
<evidence type="ECO:0000256" key="10">
    <source>
        <dbReference type="RuleBase" id="RU003814"/>
    </source>
</evidence>
<protein>
    <recommendedName>
        <fullName evidence="7">Translation initiation factor eIF2B subunit alpha</fullName>
    </recommendedName>
    <alternativeName>
        <fullName evidence="8">eIF2B GDP-GTP exchange factor subunit alpha</fullName>
    </alternativeName>
</protein>
<evidence type="ECO:0000313" key="12">
    <source>
        <dbReference type="Proteomes" id="UP000549394"/>
    </source>
</evidence>
<evidence type="ECO:0000256" key="8">
    <source>
        <dbReference type="ARBA" id="ARBA00044236"/>
    </source>
</evidence>
<evidence type="ECO:0000256" key="4">
    <source>
        <dbReference type="ARBA" id="ARBA00022540"/>
    </source>
</evidence>
<gene>
    <name evidence="11" type="ORF">DGYR_LOCUS1278</name>
</gene>
<dbReference type="InterPro" id="IPR042529">
    <property type="entry name" value="IF_2B-like_C"/>
</dbReference>